<dbReference type="Pfam" id="PF03876">
    <property type="entry name" value="SHS2_Rpb7-N"/>
    <property type="match status" value="1"/>
</dbReference>
<keyword evidence="4 6" id="KW-0804">Transcription</keyword>
<dbReference type="FunFam" id="2.40.50.140:FF:000488">
    <property type="entry name" value="Predicted protein"/>
    <property type="match status" value="1"/>
</dbReference>
<evidence type="ECO:0000256" key="4">
    <source>
        <dbReference type="ARBA" id="ARBA00023163"/>
    </source>
</evidence>
<keyword evidence="10" id="KW-1185">Reference proteome</keyword>
<reference evidence="9 10" key="1">
    <citation type="journal article" date="2019" name="G3 (Bethesda)">
        <title>Sequencing of a Wild Apple (Malus baccata) Genome Unravels the Differences Between Cultivated and Wild Apple Species Regarding Disease Resistance and Cold Tolerance.</title>
        <authorList>
            <person name="Chen X."/>
        </authorList>
    </citation>
    <scope>NUCLEOTIDE SEQUENCE [LARGE SCALE GENOMIC DNA]</scope>
    <source>
        <strain evidence="10">cv. Shandingzi</strain>
        <tissue evidence="9">Leaves</tissue>
    </source>
</reference>
<name>A0A540MP08_MALBA</name>
<dbReference type="InterPro" id="IPR005576">
    <property type="entry name" value="Rpb7-like_N"/>
</dbReference>
<dbReference type="PANTHER" id="PTHR12709:SF1">
    <property type="entry name" value="DNA-DIRECTED RNA POLYMERASE III SUBUNIT RPC8"/>
    <property type="match status" value="1"/>
</dbReference>
<evidence type="ECO:0000256" key="6">
    <source>
        <dbReference type="RuleBase" id="RU369086"/>
    </source>
</evidence>
<evidence type="ECO:0000256" key="1">
    <source>
        <dbReference type="ARBA" id="ARBA00004123"/>
    </source>
</evidence>
<evidence type="ECO:0000259" key="7">
    <source>
        <dbReference type="Pfam" id="PF03876"/>
    </source>
</evidence>
<keyword evidence="3 6" id="KW-0240">DNA-directed RNA polymerase</keyword>
<dbReference type="EMBL" id="VIEB01000225">
    <property type="protein sequence ID" value="TQD99962.1"/>
    <property type="molecule type" value="Genomic_DNA"/>
</dbReference>
<keyword evidence="5 6" id="KW-0539">Nucleus</keyword>
<evidence type="ECO:0000256" key="3">
    <source>
        <dbReference type="ARBA" id="ARBA00022478"/>
    </source>
</evidence>
<gene>
    <name evidence="9" type="ORF">C1H46_014466</name>
</gene>
<dbReference type="SUPFAM" id="SSF88798">
    <property type="entry name" value="N-terminal, heterodimerisation domain of RBP7 (RpoE)"/>
    <property type="match status" value="1"/>
</dbReference>
<dbReference type="AlphaFoldDB" id="A0A540MP08"/>
<sequence>MLKPLNPRIIQIATRKASEEEEGSGRKEAVTSPSFVFLLLHHNLQLQFIARRSKKLCRAPQMFYLSRIEHTLRLPPHLLSLRLEDAVKGELEKIFLDKVIAKLGLCISVHSIQSIKDGFILPNDGHPTFRVEFTLIMFRPFVGEIISAKLKESTANGLRLSLGFFDDIYVPVHLLPSPSCSEPDPEKRNNVIWIWKCPDADDLVVEWTDEIRFQVQSVTYPPIPIEQPEDAKPFAPMVVTGSIDYDGLGPLRWWDNAEDKEEEPEDP</sequence>
<proteinExistence type="inferred from homology"/>
<dbReference type="Gene3D" id="2.40.50.140">
    <property type="entry name" value="Nucleic acid-binding proteins"/>
    <property type="match status" value="1"/>
</dbReference>
<comment type="caution">
    <text evidence="9">The sequence shown here is derived from an EMBL/GenBank/DDBJ whole genome shotgun (WGS) entry which is preliminary data.</text>
</comment>
<dbReference type="Proteomes" id="UP000315295">
    <property type="component" value="Unassembled WGS sequence"/>
</dbReference>
<dbReference type="Gene3D" id="3.30.1490.120">
    <property type="entry name" value="RNA polymerase Rpb7-like, N-terminal domain"/>
    <property type="match status" value="1"/>
</dbReference>
<protein>
    <recommendedName>
        <fullName evidence="6">DNA-directed RNA polymerase subunit</fullName>
    </recommendedName>
</protein>
<dbReference type="GO" id="GO:0005666">
    <property type="term" value="C:RNA polymerase III complex"/>
    <property type="evidence" value="ECO:0007669"/>
    <property type="project" value="TreeGrafter"/>
</dbReference>
<feature type="domain" description="RNA polymerase III subunit Rpc25" evidence="8">
    <location>
        <begin position="144"/>
        <end position="254"/>
    </location>
</feature>
<dbReference type="SUPFAM" id="SSF50249">
    <property type="entry name" value="Nucleic acid-binding proteins"/>
    <property type="match status" value="1"/>
</dbReference>
<dbReference type="CDD" id="cd04330">
    <property type="entry name" value="RNAP_III_Rpc25_N"/>
    <property type="match status" value="1"/>
</dbReference>
<dbReference type="PANTHER" id="PTHR12709">
    <property type="entry name" value="DNA-DIRECTED RNA POLYMERASE II, III"/>
    <property type="match status" value="1"/>
</dbReference>
<accession>A0A540MP08</accession>
<comment type="function">
    <text evidence="6">DNA-dependent RNA polymerase which catalyzes the transcription of DNA into RNA using the four ribonucleoside triphosphates as substrates.</text>
</comment>
<dbReference type="InterPro" id="IPR013238">
    <property type="entry name" value="RNA_pol_III_Rbc25"/>
</dbReference>
<evidence type="ECO:0000259" key="8">
    <source>
        <dbReference type="Pfam" id="PF08292"/>
    </source>
</evidence>
<dbReference type="InterPro" id="IPR036898">
    <property type="entry name" value="RNA_pol_Rpb7-like_N_sf"/>
</dbReference>
<evidence type="ECO:0000256" key="2">
    <source>
        <dbReference type="ARBA" id="ARBA00009307"/>
    </source>
</evidence>
<comment type="subcellular location">
    <subcellularLocation>
        <location evidence="1 6">Nucleus</location>
    </subcellularLocation>
</comment>
<evidence type="ECO:0000256" key="5">
    <source>
        <dbReference type="ARBA" id="ARBA00023242"/>
    </source>
</evidence>
<comment type="similarity">
    <text evidence="2">Belongs to the eukaryotic RPB7/RPC8 RNA polymerase subunit family.</text>
</comment>
<dbReference type="Pfam" id="PF08292">
    <property type="entry name" value="RNA_pol_Rbc25"/>
    <property type="match status" value="1"/>
</dbReference>
<dbReference type="GO" id="GO:0006384">
    <property type="term" value="P:transcription initiation at RNA polymerase III promoter"/>
    <property type="evidence" value="ECO:0007669"/>
    <property type="project" value="TreeGrafter"/>
</dbReference>
<dbReference type="InterPro" id="IPR012340">
    <property type="entry name" value="NA-bd_OB-fold"/>
</dbReference>
<feature type="domain" description="RNA polymerase Rpb7-like N-terminal" evidence="7">
    <location>
        <begin position="69"/>
        <end position="125"/>
    </location>
</feature>
<evidence type="ECO:0000313" key="10">
    <source>
        <dbReference type="Proteomes" id="UP000315295"/>
    </source>
</evidence>
<organism evidence="9 10">
    <name type="scientific">Malus baccata</name>
    <name type="common">Siberian crab apple</name>
    <name type="synonym">Pyrus baccata</name>
    <dbReference type="NCBI Taxonomy" id="106549"/>
    <lineage>
        <taxon>Eukaryota</taxon>
        <taxon>Viridiplantae</taxon>
        <taxon>Streptophyta</taxon>
        <taxon>Embryophyta</taxon>
        <taxon>Tracheophyta</taxon>
        <taxon>Spermatophyta</taxon>
        <taxon>Magnoliopsida</taxon>
        <taxon>eudicotyledons</taxon>
        <taxon>Gunneridae</taxon>
        <taxon>Pentapetalae</taxon>
        <taxon>rosids</taxon>
        <taxon>fabids</taxon>
        <taxon>Rosales</taxon>
        <taxon>Rosaceae</taxon>
        <taxon>Amygdaloideae</taxon>
        <taxon>Maleae</taxon>
        <taxon>Malus</taxon>
    </lineage>
</organism>
<dbReference type="STRING" id="106549.A0A540MP08"/>
<dbReference type="InterPro" id="IPR045113">
    <property type="entry name" value="Rpb7-like"/>
</dbReference>
<evidence type="ECO:0000313" key="9">
    <source>
        <dbReference type="EMBL" id="TQD99962.1"/>
    </source>
</evidence>